<dbReference type="AlphaFoldDB" id="A0A926NWE7"/>
<dbReference type="Pfam" id="PF13590">
    <property type="entry name" value="DUF4136"/>
    <property type="match status" value="1"/>
</dbReference>
<dbReference type="Proteomes" id="UP000619078">
    <property type="component" value="Unassembled WGS sequence"/>
</dbReference>
<keyword evidence="1" id="KW-0732">Signal</keyword>
<evidence type="ECO:0000313" key="3">
    <source>
        <dbReference type="EMBL" id="MBD1393058.1"/>
    </source>
</evidence>
<sequence length="211" mass="23443">MKKYIHLMLAVVLVSALSACSSYNYYTAAANKTNLTQYKTFAWAAQRKNPNKQWRPLDEIGNGKIQEATKVALQQKGLVLEQQNPDLLVSYAAVTGKGTKTEFYSPYYGGWGYGFGYGGFYRPWGFGFGYSPFYGGYGFGGYGFGGGYGQKVHYKEGTIIIDLIDTRTNTIVWRGYGVGELTNPKQTMREIPKVVEGIIKQLELAPVAKKS</sequence>
<comment type="caution">
    <text evidence="3">The sequence shown here is derived from an EMBL/GenBank/DDBJ whole genome shotgun (WGS) entry which is preliminary data.</text>
</comment>
<dbReference type="RefSeq" id="WP_191162592.1">
    <property type="nucleotide sequence ID" value="NZ_JACWMX010000003.1"/>
</dbReference>
<feature type="chain" id="PRO_5036782524" evidence="1">
    <location>
        <begin position="25"/>
        <end position="211"/>
    </location>
</feature>
<reference evidence="3" key="1">
    <citation type="submission" date="2020-09" db="EMBL/GenBank/DDBJ databases">
        <title>Novel species of Mucilaginibacter isolated from a glacier on the Tibetan Plateau.</title>
        <authorList>
            <person name="Liu Q."/>
            <person name="Xin Y.-H."/>
        </authorList>
    </citation>
    <scope>NUCLEOTIDE SEQUENCE</scope>
    <source>
        <strain evidence="3">ZB1P21</strain>
    </source>
</reference>
<feature type="domain" description="DUF4136" evidence="2">
    <location>
        <begin position="27"/>
        <end position="201"/>
    </location>
</feature>
<feature type="signal peptide" evidence="1">
    <location>
        <begin position="1"/>
        <end position="24"/>
    </location>
</feature>
<proteinExistence type="predicted"/>
<dbReference type="InterPro" id="IPR025411">
    <property type="entry name" value="DUF4136"/>
</dbReference>
<organism evidence="3 4">
    <name type="scientific">Mucilaginibacter glaciei</name>
    <dbReference type="NCBI Taxonomy" id="2772109"/>
    <lineage>
        <taxon>Bacteria</taxon>
        <taxon>Pseudomonadati</taxon>
        <taxon>Bacteroidota</taxon>
        <taxon>Sphingobacteriia</taxon>
        <taxon>Sphingobacteriales</taxon>
        <taxon>Sphingobacteriaceae</taxon>
        <taxon>Mucilaginibacter</taxon>
    </lineage>
</organism>
<protein>
    <submittedName>
        <fullName evidence="3">DUF4136 domain-containing protein</fullName>
    </submittedName>
</protein>
<dbReference type="EMBL" id="JACWMX010000003">
    <property type="protein sequence ID" value="MBD1393058.1"/>
    <property type="molecule type" value="Genomic_DNA"/>
</dbReference>
<accession>A0A926NWE7</accession>
<dbReference type="Gene3D" id="3.30.160.670">
    <property type="match status" value="1"/>
</dbReference>
<dbReference type="PROSITE" id="PS51257">
    <property type="entry name" value="PROKAR_LIPOPROTEIN"/>
    <property type="match status" value="1"/>
</dbReference>
<evidence type="ECO:0000256" key="1">
    <source>
        <dbReference type="SAM" id="SignalP"/>
    </source>
</evidence>
<evidence type="ECO:0000313" key="4">
    <source>
        <dbReference type="Proteomes" id="UP000619078"/>
    </source>
</evidence>
<name>A0A926NWE7_9SPHI</name>
<gene>
    <name evidence="3" type="ORF">IDJ76_08110</name>
</gene>
<keyword evidence="4" id="KW-1185">Reference proteome</keyword>
<evidence type="ECO:0000259" key="2">
    <source>
        <dbReference type="Pfam" id="PF13590"/>
    </source>
</evidence>